<feature type="transmembrane region" description="Helical" evidence="1">
    <location>
        <begin position="156"/>
        <end position="175"/>
    </location>
</feature>
<evidence type="ECO:0000256" key="1">
    <source>
        <dbReference type="SAM" id="Phobius"/>
    </source>
</evidence>
<name>A0ABV8LRG1_9ACTN</name>
<proteinExistence type="predicted"/>
<keyword evidence="3" id="KW-1185">Reference proteome</keyword>
<feature type="transmembrane region" description="Helical" evidence="1">
    <location>
        <begin position="65"/>
        <end position="89"/>
    </location>
</feature>
<sequence>MIRLALRQFRASAWTAAIGLLAVAALVLATRSHLVAAAAAAQRACGDDPDCPALLTFVHGNAPLSTAVGLIVLVTPALIGAFWGAPMVAREVETGTHRLVWTQSISRTRWLTVKLGVVGAATVVLTGLLSLLVTWWAEPLDKAAAAVYGTFDQRDLVPVGYAMFALAIGLTLGLATRRTLPAMALTFGGVLAVRIAVTSRIRPLAATPEKTAFALDPDRTGYGSGGNILLGIPKASLQPPPPDLPNAWVRSADVVDGAGKPLTDAVFRSTCPTVGQGGGGKAAGPVPAEAAQQMHDCVVRLGQTYHQAVAYQPGDRYWTFQWWEFGVYAGITAVLCAYAFHRLRRHGG</sequence>
<gene>
    <name evidence="2" type="ORF">ACFOZ4_17265</name>
</gene>
<evidence type="ECO:0000313" key="3">
    <source>
        <dbReference type="Proteomes" id="UP001595816"/>
    </source>
</evidence>
<dbReference type="EMBL" id="JBHSAY010000009">
    <property type="protein sequence ID" value="MFC4132359.1"/>
    <property type="molecule type" value="Genomic_DNA"/>
</dbReference>
<protein>
    <submittedName>
        <fullName evidence="2">ABC transporter permease</fullName>
    </submittedName>
</protein>
<feature type="transmembrane region" description="Helical" evidence="1">
    <location>
        <begin position="320"/>
        <end position="340"/>
    </location>
</feature>
<dbReference type="RefSeq" id="WP_253753390.1">
    <property type="nucleotide sequence ID" value="NZ_JAMZDZ010000001.1"/>
</dbReference>
<organism evidence="2 3">
    <name type="scientific">Hamadaea flava</name>
    <dbReference type="NCBI Taxonomy" id="1742688"/>
    <lineage>
        <taxon>Bacteria</taxon>
        <taxon>Bacillati</taxon>
        <taxon>Actinomycetota</taxon>
        <taxon>Actinomycetes</taxon>
        <taxon>Micromonosporales</taxon>
        <taxon>Micromonosporaceae</taxon>
        <taxon>Hamadaea</taxon>
    </lineage>
</organism>
<feature type="transmembrane region" description="Helical" evidence="1">
    <location>
        <begin position="110"/>
        <end position="136"/>
    </location>
</feature>
<keyword evidence="1" id="KW-0472">Membrane</keyword>
<reference evidence="3" key="1">
    <citation type="journal article" date="2019" name="Int. J. Syst. Evol. Microbiol.">
        <title>The Global Catalogue of Microorganisms (GCM) 10K type strain sequencing project: providing services to taxonomists for standard genome sequencing and annotation.</title>
        <authorList>
            <consortium name="The Broad Institute Genomics Platform"/>
            <consortium name="The Broad Institute Genome Sequencing Center for Infectious Disease"/>
            <person name="Wu L."/>
            <person name="Ma J."/>
        </authorList>
    </citation>
    <scope>NUCLEOTIDE SEQUENCE [LARGE SCALE GENOMIC DNA]</scope>
    <source>
        <strain evidence="3">CGMCC 4.7289</strain>
    </source>
</reference>
<comment type="caution">
    <text evidence="2">The sequence shown here is derived from an EMBL/GenBank/DDBJ whole genome shotgun (WGS) entry which is preliminary data.</text>
</comment>
<accession>A0ABV8LRG1</accession>
<keyword evidence="1" id="KW-0812">Transmembrane</keyword>
<evidence type="ECO:0000313" key="2">
    <source>
        <dbReference type="EMBL" id="MFC4132359.1"/>
    </source>
</evidence>
<dbReference type="Proteomes" id="UP001595816">
    <property type="component" value="Unassembled WGS sequence"/>
</dbReference>
<keyword evidence="1" id="KW-1133">Transmembrane helix</keyword>